<evidence type="ECO:0000256" key="2">
    <source>
        <dbReference type="ARBA" id="ARBA00012816"/>
    </source>
</evidence>
<dbReference type="GO" id="GO:0005524">
    <property type="term" value="F:ATP binding"/>
    <property type="evidence" value="ECO:0007669"/>
    <property type="project" value="UniProtKB-KW"/>
</dbReference>
<evidence type="ECO:0000256" key="3">
    <source>
        <dbReference type="ARBA" id="ARBA00022598"/>
    </source>
</evidence>
<comment type="caution">
    <text evidence="10">The sequence shown here is derived from an EMBL/GenBank/DDBJ whole genome shotgun (WGS) entry which is preliminary data.</text>
</comment>
<dbReference type="InterPro" id="IPR004364">
    <property type="entry name" value="Aa-tRNA-synt_II"/>
</dbReference>
<dbReference type="Gene3D" id="3.30.930.10">
    <property type="entry name" value="Bira Bifunctional Protein, Domain 2"/>
    <property type="match status" value="1"/>
</dbReference>
<dbReference type="PANTHER" id="PTHR22594">
    <property type="entry name" value="ASPARTYL/LYSYL-TRNA SYNTHETASE"/>
    <property type="match status" value="1"/>
</dbReference>
<feature type="domain" description="Aminoacyl-transfer RNA synthetases class-II family profile" evidence="9">
    <location>
        <begin position="95"/>
        <end position="490"/>
    </location>
</feature>
<evidence type="ECO:0000313" key="10">
    <source>
        <dbReference type="EMBL" id="KAG2483826.1"/>
    </source>
</evidence>
<keyword evidence="11" id="KW-1185">Reference proteome</keyword>
<keyword evidence="5" id="KW-0067">ATP-binding</keyword>
<keyword evidence="7" id="KW-0030">Aminoacyl-tRNA synthetase</keyword>
<dbReference type="PROSITE" id="PS50862">
    <property type="entry name" value="AA_TRNA_LIGASE_II"/>
    <property type="match status" value="1"/>
</dbReference>
<comment type="similarity">
    <text evidence="1">Belongs to the class-II aminoacyl-tRNA synthetase family.</text>
</comment>
<organism evidence="10 11">
    <name type="scientific">Edaphochlamys debaryana</name>
    <dbReference type="NCBI Taxonomy" id="47281"/>
    <lineage>
        <taxon>Eukaryota</taxon>
        <taxon>Viridiplantae</taxon>
        <taxon>Chlorophyta</taxon>
        <taxon>core chlorophytes</taxon>
        <taxon>Chlorophyceae</taxon>
        <taxon>CS clade</taxon>
        <taxon>Chlamydomonadales</taxon>
        <taxon>Chlamydomonadales incertae sedis</taxon>
        <taxon>Edaphochlamys</taxon>
    </lineage>
</organism>
<keyword evidence="3" id="KW-0436">Ligase</keyword>
<dbReference type="InterPro" id="IPR004522">
    <property type="entry name" value="Asn-tRNA-ligase"/>
</dbReference>
<evidence type="ECO:0000256" key="7">
    <source>
        <dbReference type="ARBA" id="ARBA00023146"/>
    </source>
</evidence>
<dbReference type="InterPro" id="IPR045864">
    <property type="entry name" value="aa-tRNA-synth_II/BPL/LPL"/>
</dbReference>
<dbReference type="InterPro" id="IPR006195">
    <property type="entry name" value="aa-tRNA-synth_II"/>
</dbReference>
<dbReference type="GO" id="GO:0005739">
    <property type="term" value="C:mitochondrion"/>
    <property type="evidence" value="ECO:0007669"/>
    <property type="project" value="TreeGrafter"/>
</dbReference>
<sequence length="500" mass="55442">MFDSLQVMVPKEIAEEVGGLKALVPTGTSVLVEGHLEATPEGTKQAVELKATKVVHVGPCDAATYPIAKKKTSYEFLREKMHLRPRANTIGAVARIRNALAFATHKFFQENGFLYVHTPIITASDCEGAGEMFQVTTLLSKAKELSGQPGVSQEALATARKAVADAGDEVKAAKAAAAANKEDKSLAAASKAAVDRLLKLKEELAVAEDGARVVGGIKRLPDGTPDYKEDFFGKPSFLTVSGQLQGEFYACALSNIYTFGPTFRAEYSYTARHLAEFWMIEPEIAFCDLKDDMQCAEDYVRFCCKYLLDNCRPDLEFINKMVDNTALARLEQVASTPFKRVSYTEAIELLEGVVASGKKQFEFKVEWGIDLQTEHERYLTEEIFKQPVIVYNYPKEIKAFYMRLNDDNKTVAAMDVLVPKVGELIGGSQREDRLDVLERRLGESGMDLAAYEGYLDLRRYGTVPHSGFGLGFERLILFATGLDNIREVIPFPRWPGNASY</sequence>
<dbReference type="AlphaFoldDB" id="A0A835XHF4"/>
<proteinExistence type="inferred from homology"/>
<dbReference type="FunFam" id="3.30.930.10:FF:000016">
    <property type="entry name" value="Asparagine--tRNA ligase"/>
    <property type="match status" value="1"/>
</dbReference>
<dbReference type="EC" id="6.1.1.22" evidence="2"/>
<keyword evidence="4" id="KW-0547">Nucleotide-binding</keyword>
<protein>
    <recommendedName>
        <fullName evidence="2">asparagine--tRNA ligase</fullName>
        <ecNumber evidence="2">6.1.1.22</ecNumber>
    </recommendedName>
</protein>
<reference evidence="10" key="1">
    <citation type="journal article" date="2020" name="bioRxiv">
        <title>Comparative genomics of Chlamydomonas.</title>
        <authorList>
            <person name="Craig R.J."/>
            <person name="Hasan A.R."/>
            <person name="Ness R.W."/>
            <person name="Keightley P.D."/>
        </authorList>
    </citation>
    <scope>NUCLEOTIDE SEQUENCE</scope>
    <source>
        <strain evidence="10">CCAP 11/70</strain>
    </source>
</reference>
<dbReference type="PANTHER" id="PTHR22594:SF34">
    <property type="entry name" value="ASPARAGINE--TRNA LIGASE, MITOCHONDRIAL-RELATED"/>
    <property type="match status" value="1"/>
</dbReference>
<dbReference type="SUPFAM" id="SSF55681">
    <property type="entry name" value="Class II aaRS and biotin synthetases"/>
    <property type="match status" value="1"/>
</dbReference>
<dbReference type="GO" id="GO:0004816">
    <property type="term" value="F:asparagine-tRNA ligase activity"/>
    <property type="evidence" value="ECO:0007669"/>
    <property type="project" value="UniProtKB-EC"/>
</dbReference>
<dbReference type="CDD" id="cd00776">
    <property type="entry name" value="AsxRS_core"/>
    <property type="match status" value="1"/>
</dbReference>
<dbReference type="Pfam" id="PF00152">
    <property type="entry name" value="tRNA-synt_2"/>
    <property type="match status" value="2"/>
</dbReference>
<evidence type="ECO:0000259" key="9">
    <source>
        <dbReference type="PROSITE" id="PS50862"/>
    </source>
</evidence>
<gene>
    <name evidence="10" type="ORF">HYH03_017349</name>
</gene>
<evidence type="ECO:0000256" key="6">
    <source>
        <dbReference type="ARBA" id="ARBA00022917"/>
    </source>
</evidence>
<dbReference type="NCBIfam" id="NF003037">
    <property type="entry name" value="PRK03932.1"/>
    <property type="match status" value="1"/>
</dbReference>
<dbReference type="NCBIfam" id="TIGR00457">
    <property type="entry name" value="asnS"/>
    <property type="match status" value="1"/>
</dbReference>
<dbReference type="OrthoDB" id="1931232at2759"/>
<comment type="catalytic activity">
    <reaction evidence="8">
        <text>tRNA(Asn) + L-asparagine + ATP = L-asparaginyl-tRNA(Asn) + AMP + diphosphate + H(+)</text>
        <dbReference type="Rhea" id="RHEA:11180"/>
        <dbReference type="Rhea" id="RHEA-COMP:9659"/>
        <dbReference type="Rhea" id="RHEA-COMP:9674"/>
        <dbReference type="ChEBI" id="CHEBI:15378"/>
        <dbReference type="ChEBI" id="CHEBI:30616"/>
        <dbReference type="ChEBI" id="CHEBI:33019"/>
        <dbReference type="ChEBI" id="CHEBI:58048"/>
        <dbReference type="ChEBI" id="CHEBI:78442"/>
        <dbReference type="ChEBI" id="CHEBI:78515"/>
        <dbReference type="ChEBI" id="CHEBI:456215"/>
        <dbReference type="EC" id="6.1.1.22"/>
    </reaction>
</comment>
<dbReference type="HAMAP" id="MF_00534">
    <property type="entry name" value="Asn_tRNA_synth"/>
    <property type="match status" value="1"/>
</dbReference>
<evidence type="ECO:0000256" key="4">
    <source>
        <dbReference type="ARBA" id="ARBA00022741"/>
    </source>
</evidence>
<evidence type="ECO:0000256" key="8">
    <source>
        <dbReference type="ARBA" id="ARBA00047844"/>
    </source>
</evidence>
<dbReference type="GO" id="GO:0006421">
    <property type="term" value="P:asparaginyl-tRNA aminoacylation"/>
    <property type="evidence" value="ECO:0007669"/>
    <property type="project" value="InterPro"/>
</dbReference>
<evidence type="ECO:0000313" key="11">
    <source>
        <dbReference type="Proteomes" id="UP000612055"/>
    </source>
</evidence>
<dbReference type="InterPro" id="IPR002312">
    <property type="entry name" value="Asp/Asn-tRNA-synth_IIb"/>
</dbReference>
<accession>A0A835XHF4</accession>
<dbReference type="PRINTS" id="PR01042">
    <property type="entry name" value="TRNASYNTHASP"/>
</dbReference>
<evidence type="ECO:0000256" key="5">
    <source>
        <dbReference type="ARBA" id="ARBA00022840"/>
    </source>
</evidence>
<evidence type="ECO:0000256" key="1">
    <source>
        <dbReference type="ARBA" id="ARBA00008226"/>
    </source>
</evidence>
<dbReference type="Proteomes" id="UP000612055">
    <property type="component" value="Unassembled WGS sequence"/>
</dbReference>
<dbReference type="EMBL" id="JAEHOE010000165">
    <property type="protein sequence ID" value="KAG2483826.1"/>
    <property type="molecule type" value="Genomic_DNA"/>
</dbReference>
<keyword evidence="6" id="KW-0648">Protein biosynthesis</keyword>
<name>A0A835XHF4_9CHLO</name>